<accession>A0A059CL04</accession>
<keyword evidence="1" id="KW-0863">Zinc-finger</keyword>
<dbReference type="GO" id="GO:0061630">
    <property type="term" value="F:ubiquitin protein ligase activity"/>
    <property type="evidence" value="ECO:0007669"/>
    <property type="project" value="InterPro"/>
</dbReference>
<evidence type="ECO:0000259" key="4">
    <source>
        <dbReference type="PROSITE" id="PS50966"/>
    </source>
</evidence>
<gene>
    <name evidence="5" type="ORF">EUGRSUZ_C00599</name>
</gene>
<feature type="domain" description="SWIM-type" evidence="4">
    <location>
        <begin position="67"/>
        <end position="97"/>
    </location>
</feature>
<name>A0A059CL04_EUCGR</name>
<dbReference type="Pfam" id="PF04434">
    <property type="entry name" value="SWIM"/>
    <property type="match status" value="1"/>
</dbReference>
<keyword evidence="1" id="KW-0479">Metal-binding</keyword>
<dbReference type="PANTHER" id="PTHR21540:SF0">
    <property type="entry name" value="PHD FAMILY PROTEIN"/>
    <property type="match status" value="1"/>
</dbReference>
<dbReference type="InParanoid" id="A0A059CL04"/>
<dbReference type="GO" id="GO:0008270">
    <property type="term" value="F:zinc ion binding"/>
    <property type="evidence" value="ECO:0007669"/>
    <property type="project" value="UniProtKB-KW"/>
</dbReference>
<dbReference type="PANTHER" id="PTHR21540">
    <property type="entry name" value="RING FINGER AND SWIM DOMAIN-CONTAINING PROTEIN 2"/>
    <property type="match status" value="1"/>
</dbReference>
<dbReference type="InterPro" id="IPR039903">
    <property type="entry name" value="Zswim2"/>
</dbReference>
<organism evidence="5">
    <name type="scientific">Eucalyptus grandis</name>
    <name type="common">Flooded gum</name>
    <dbReference type="NCBI Taxonomy" id="71139"/>
    <lineage>
        <taxon>Eukaryota</taxon>
        <taxon>Viridiplantae</taxon>
        <taxon>Streptophyta</taxon>
        <taxon>Embryophyta</taxon>
        <taxon>Tracheophyta</taxon>
        <taxon>Spermatophyta</taxon>
        <taxon>Magnoliopsida</taxon>
        <taxon>eudicotyledons</taxon>
        <taxon>Gunneridae</taxon>
        <taxon>Pentapetalae</taxon>
        <taxon>rosids</taxon>
        <taxon>malvids</taxon>
        <taxon>Myrtales</taxon>
        <taxon>Myrtaceae</taxon>
        <taxon>Myrtoideae</taxon>
        <taxon>Eucalypteae</taxon>
        <taxon>Eucalyptus</taxon>
    </lineage>
</organism>
<dbReference type="Gramene" id="KCW79153">
    <property type="protein sequence ID" value="KCW79153"/>
    <property type="gene ID" value="EUGRSUZ_C00599"/>
</dbReference>
<evidence type="ECO:0000256" key="1">
    <source>
        <dbReference type="PROSITE-ProRule" id="PRU00175"/>
    </source>
</evidence>
<protein>
    <recommendedName>
        <fullName evidence="6">SWIM-type domain-containing protein</fullName>
    </recommendedName>
</protein>
<dbReference type="SUPFAM" id="SSF57850">
    <property type="entry name" value="RING/U-box"/>
    <property type="match status" value="1"/>
</dbReference>
<evidence type="ECO:0000313" key="5">
    <source>
        <dbReference type="EMBL" id="KCW79153.1"/>
    </source>
</evidence>
<evidence type="ECO:0008006" key="6">
    <source>
        <dbReference type="Google" id="ProtNLM"/>
    </source>
</evidence>
<evidence type="ECO:0000256" key="2">
    <source>
        <dbReference type="SAM" id="MobiDB-lite"/>
    </source>
</evidence>
<feature type="domain" description="RING-type" evidence="3">
    <location>
        <begin position="165"/>
        <end position="213"/>
    </location>
</feature>
<dbReference type="EMBL" id="KK198755">
    <property type="protein sequence ID" value="KCW79153.1"/>
    <property type="molecule type" value="Genomic_DNA"/>
</dbReference>
<dbReference type="FunCoup" id="A0A059CL04">
    <property type="interactions" value="1"/>
</dbReference>
<dbReference type="InterPro" id="IPR001841">
    <property type="entry name" value="Znf_RING"/>
</dbReference>
<dbReference type="PROSITE" id="PS50966">
    <property type="entry name" value="ZF_SWIM"/>
    <property type="match status" value="1"/>
</dbReference>
<reference evidence="5" key="1">
    <citation type="submission" date="2013-07" db="EMBL/GenBank/DDBJ databases">
        <title>The genome of Eucalyptus grandis.</title>
        <authorList>
            <person name="Schmutz J."/>
            <person name="Hayes R."/>
            <person name="Myburg A."/>
            <person name="Tuskan G."/>
            <person name="Grattapaglia D."/>
            <person name="Rokhsar D.S."/>
        </authorList>
    </citation>
    <scope>NUCLEOTIDE SEQUENCE</scope>
    <source>
        <tissue evidence="5">Leaf extractions</tissue>
    </source>
</reference>
<keyword evidence="1" id="KW-0862">Zinc</keyword>
<dbReference type="OMA" id="EKEPYIN"/>
<dbReference type="Gene3D" id="3.30.40.10">
    <property type="entry name" value="Zinc/RING finger domain, C3HC4 (zinc finger)"/>
    <property type="match status" value="1"/>
</dbReference>
<evidence type="ECO:0000259" key="3">
    <source>
        <dbReference type="PROSITE" id="PS50089"/>
    </source>
</evidence>
<dbReference type="AlphaFoldDB" id="A0A059CL04"/>
<proteinExistence type="predicted"/>
<dbReference type="Pfam" id="PF13639">
    <property type="entry name" value="zf-RING_2"/>
    <property type="match status" value="1"/>
</dbReference>
<feature type="region of interest" description="Disordered" evidence="2">
    <location>
        <begin position="1"/>
        <end position="28"/>
    </location>
</feature>
<dbReference type="InterPro" id="IPR013083">
    <property type="entry name" value="Znf_RING/FYVE/PHD"/>
</dbReference>
<dbReference type="PROSITE" id="PS50089">
    <property type="entry name" value="ZF_RING_2"/>
    <property type="match status" value="1"/>
</dbReference>
<dbReference type="InterPro" id="IPR007527">
    <property type="entry name" value="Znf_SWIM"/>
</dbReference>
<sequence>MESVASNSTPPPPGRRRQGSNHHLSRELFEPSQPTVDRIVRAISHHLLLLHRSDSSFFVLGATGNVYTVSLSSSPACTCPDRATPCKHILFVLIRVLGVALDDSCLQRRTLRPCQLQRLLATPTSPDAMAGPSLRERFHRDFFRARARPDGGLPEGVRIEDGAACPICMDEMKERGAERVVACATCRNLVHEECLLRWKRSRGRRPAICVICRGRWRRTEQENTYVNLGAHVSEDDQGEMRPTNCGDLSLQ</sequence>
<dbReference type="eggNOG" id="ENOG502RZA9">
    <property type="taxonomic scope" value="Eukaryota"/>
</dbReference>